<dbReference type="GO" id="GO:0004339">
    <property type="term" value="F:glucan 1,4-alpha-glucosidase activity"/>
    <property type="evidence" value="ECO:0007669"/>
    <property type="project" value="UniProtKB-EC"/>
</dbReference>
<dbReference type="PROSITE" id="PS00820">
    <property type="entry name" value="GLUCOAMYLASE"/>
    <property type="match status" value="1"/>
</dbReference>
<dbReference type="InterPro" id="IPR011613">
    <property type="entry name" value="GH15-like"/>
</dbReference>
<dbReference type="InterPro" id="IPR013784">
    <property type="entry name" value="Carb-bd-like_fold"/>
</dbReference>
<dbReference type="SMART" id="SM01065">
    <property type="entry name" value="CBM_2"/>
    <property type="match status" value="1"/>
</dbReference>
<dbReference type="OrthoDB" id="6123450at2759"/>
<dbReference type="PANTHER" id="PTHR31616:SF12">
    <property type="entry name" value="GLUCOAMYLASE"/>
    <property type="match status" value="1"/>
</dbReference>
<keyword evidence="9" id="KW-0624">Polysaccharide degradation</keyword>
<comment type="similarity">
    <text evidence="2">Belongs to the glycosyl hydrolase 15 family.</text>
</comment>
<sequence>MHVVSLLVLSFVGLAWTQSSTIDDYLASESPIAKAGLLANIGPSGSKSSGAKSGIVIASPSTTNPNYLYTWTRDAALTLKAIVDQYTGGEDTSLRSTIDSYVTAQQVLQQVSNPSGTVSTGGLAEPKFNIDGTAFTGSWGRPQRDGPALRSTALITWANYLISEGNSSYVIDTLWPIIDGDLNYVANYWNETGFDLWEEINSSSFFTTAVQHRALREGAALAAKLSNDASVFNTQAGNVLCFLQSYWNSGSGYITANTGGGRSGKDSNTVLGSIHTFDEAAGCDATTFQPCSDKALSNLKVYVDSFRSIYGINSGVPSNQGVAVGRYPEDVYFNGNPWYLSTLAVAEQLYDSLIVWNKQGSITVTSTSQPFFSTFVSNIATGTYTSGSSTFSTLTTSIKSFADEFVAFVAKYTPSGGGLGEQFDRNTGTPTSAVDLTWTYASLLTAVGARNGIVSANWGASGLQIPPVCNTAPDPIPFTFHEDATTQLGENIFVTGNLRELGNWDPSKAVPLDANSYPIWNATVNLPKSITFQYKYIRIFNGQVTWESDPNRQSTTPGSGSFVENDSWR</sequence>
<dbReference type="PANTHER" id="PTHR31616">
    <property type="entry name" value="TREHALASE"/>
    <property type="match status" value="1"/>
</dbReference>
<evidence type="ECO:0000256" key="7">
    <source>
        <dbReference type="ARBA" id="ARBA00023277"/>
    </source>
</evidence>
<dbReference type="Gene3D" id="2.60.40.10">
    <property type="entry name" value="Immunoglobulins"/>
    <property type="match status" value="1"/>
</dbReference>
<evidence type="ECO:0000313" key="17">
    <source>
        <dbReference type="EMBL" id="KIL65903.1"/>
    </source>
</evidence>
<name>A0A0C2XAN4_AMAMK</name>
<feature type="active site" description="Proton donor" evidence="12">
    <location>
        <position position="198"/>
    </location>
</feature>
<dbReference type="InterPro" id="IPR008291">
    <property type="entry name" value="Glucoamylase_SBD"/>
</dbReference>
<feature type="signal peptide" evidence="15">
    <location>
        <begin position="1"/>
        <end position="17"/>
    </location>
</feature>
<evidence type="ECO:0000256" key="2">
    <source>
        <dbReference type="ARBA" id="ARBA00006188"/>
    </source>
</evidence>
<evidence type="ECO:0000256" key="1">
    <source>
        <dbReference type="ARBA" id="ARBA00001863"/>
    </source>
</evidence>
<evidence type="ECO:0000256" key="8">
    <source>
        <dbReference type="ARBA" id="ARBA00023295"/>
    </source>
</evidence>
<dbReference type="PRINTS" id="PR00736">
    <property type="entry name" value="GLHYDRLASE15"/>
</dbReference>
<dbReference type="InterPro" id="IPR012341">
    <property type="entry name" value="6hp_glycosidase-like_sf"/>
</dbReference>
<dbReference type="InterPro" id="IPR002044">
    <property type="entry name" value="CBM20"/>
</dbReference>
<dbReference type="InParanoid" id="A0A0C2XAN4"/>
<dbReference type="STRING" id="946122.A0A0C2XAN4"/>
<feature type="chain" id="PRO_5002174106" description="glucan 1,4-alpha-glucosidase" evidence="15">
    <location>
        <begin position="18"/>
        <end position="569"/>
    </location>
</feature>
<dbReference type="CDD" id="cd05808">
    <property type="entry name" value="CBM20_alpha_amylase"/>
    <property type="match status" value="1"/>
</dbReference>
<feature type="domain" description="CBM20" evidence="16">
    <location>
        <begin position="470"/>
        <end position="569"/>
    </location>
</feature>
<evidence type="ECO:0000256" key="10">
    <source>
        <dbReference type="ARBA" id="ARBA00033442"/>
    </source>
</evidence>
<dbReference type="Pfam" id="PF00723">
    <property type="entry name" value="Glyco_hydro_15"/>
    <property type="match status" value="1"/>
</dbReference>
<evidence type="ECO:0000256" key="14">
    <source>
        <dbReference type="SAM" id="MobiDB-lite"/>
    </source>
</evidence>
<dbReference type="AlphaFoldDB" id="A0A0C2XAN4"/>
<keyword evidence="6" id="KW-0325">Glycoprotein</keyword>
<dbReference type="EC" id="3.2.1.3" evidence="3"/>
<feature type="binding site" evidence="13">
    <location>
        <position position="139"/>
    </location>
    <ligand>
        <name>substrate</name>
    </ligand>
</feature>
<dbReference type="InterPro" id="IPR046966">
    <property type="entry name" value="Glucoamylase_active_site"/>
</dbReference>
<evidence type="ECO:0000256" key="13">
    <source>
        <dbReference type="PIRSR" id="PIRSR001031-2"/>
    </source>
</evidence>
<dbReference type="SUPFAM" id="SSF49452">
    <property type="entry name" value="Starch-binding domain-like"/>
    <property type="match status" value="1"/>
</dbReference>
<evidence type="ECO:0000256" key="9">
    <source>
        <dbReference type="ARBA" id="ARBA00023326"/>
    </source>
</evidence>
<dbReference type="GO" id="GO:0000324">
    <property type="term" value="C:fungal-type vacuole"/>
    <property type="evidence" value="ECO:0007669"/>
    <property type="project" value="TreeGrafter"/>
</dbReference>
<dbReference type="EMBL" id="KN818239">
    <property type="protein sequence ID" value="KIL65903.1"/>
    <property type="molecule type" value="Genomic_DNA"/>
</dbReference>
<evidence type="ECO:0000256" key="5">
    <source>
        <dbReference type="ARBA" id="ARBA00022801"/>
    </source>
</evidence>
<feature type="region of interest" description="Disordered" evidence="14">
    <location>
        <begin position="547"/>
        <end position="569"/>
    </location>
</feature>
<evidence type="ECO:0000256" key="15">
    <source>
        <dbReference type="SAM" id="SignalP"/>
    </source>
</evidence>
<evidence type="ECO:0000256" key="6">
    <source>
        <dbReference type="ARBA" id="ARBA00023180"/>
    </source>
</evidence>
<keyword evidence="7" id="KW-0119">Carbohydrate metabolism</keyword>
<dbReference type="FunFam" id="1.50.10.10:FF:000018">
    <property type="entry name" value="Glucoamylase"/>
    <property type="match status" value="1"/>
</dbReference>
<evidence type="ECO:0000256" key="12">
    <source>
        <dbReference type="PIRSR" id="PIRSR001031-1"/>
    </source>
</evidence>
<keyword evidence="4 15" id="KW-0732">Signal</keyword>
<dbReference type="Pfam" id="PF00686">
    <property type="entry name" value="CBM_20"/>
    <property type="match status" value="1"/>
</dbReference>
<keyword evidence="18" id="KW-1185">Reference proteome</keyword>
<dbReference type="GO" id="GO:2001070">
    <property type="term" value="F:starch binding"/>
    <property type="evidence" value="ECO:0007669"/>
    <property type="project" value="InterPro"/>
</dbReference>
<evidence type="ECO:0000256" key="11">
    <source>
        <dbReference type="ARBA" id="ARBA00033473"/>
    </source>
</evidence>
<dbReference type="Proteomes" id="UP000054549">
    <property type="component" value="Unassembled WGS sequence"/>
</dbReference>
<dbReference type="FunCoup" id="A0A0C2XAN4">
    <property type="interactions" value="44"/>
</dbReference>
<dbReference type="FunFam" id="2.60.40.10:FF:000552">
    <property type="entry name" value="Related to glucoamylase"/>
    <property type="match status" value="1"/>
</dbReference>
<reference evidence="17 18" key="1">
    <citation type="submission" date="2014-04" db="EMBL/GenBank/DDBJ databases">
        <title>Evolutionary Origins and Diversification of the Mycorrhizal Mutualists.</title>
        <authorList>
            <consortium name="DOE Joint Genome Institute"/>
            <consortium name="Mycorrhizal Genomics Consortium"/>
            <person name="Kohler A."/>
            <person name="Kuo A."/>
            <person name="Nagy L.G."/>
            <person name="Floudas D."/>
            <person name="Copeland A."/>
            <person name="Barry K.W."/>
            <person name="Cichocki N."/>
            <person name="Veneault-Fourrey C."/>
            <person name="LaButti K."/>
            <person name="Lindquist E.A."/>
            <person name="Lipzen A."/>
            <person name="Lundell T."/>
            <person name="Morin E."/>
            <person name="Murat C."/>
            <person name="Riley R."/>
            <person name="Ohm R."/>
            <person name="Sun H."/>
            <person name="Tunlid A."/>
            <person name="Henrissat B."/>
            <person name="Grigoriev I.V."/>
            <person name="Hibbett D.S."/>
            <person name="Martin F."/>
        </authorList>
    </citation>
    <scope>NUCLEOTIDE SEQUENCE [LARGE SCALE GENOMIC DNA]</scope>
    <source>
        <strain evidence="17 18">Koide BX008</strain>
    </source>
</reference>
<dbReference type="PIRSF" id="PIRSF001031">
    <property type="entry name" value="Glu-a-glcsd_SBD"/>
    <property type="match status" value="1"/>
</dbReference>
<keyword evidence="5" id="KW-0378">Hydrolase</keyword>
<comment type="catalytic activity">
    <reaction evidence="1">
        <text>Hydrolysis of terminal (1-&gt;4)-linked alpha-D-glucose residues successively from non-reducing ends of the chains with release of beta-D-glucose.</text>
        <dbReference type="EC" id="3.2.1.3"/>
    </reaction>
</comment>
<dbReference type="Gene3D" id="1.50.10.10">
    <property type="match status" value="1"/>
</dbReference>
<keyword evidence="8" id="KW-0326">Glycosidase</keyword>
<dbReference type="InterPro" id="IPR008928">
    <property type="entry name" value="6-hairpin_glycosidase_sf"/>
</dbReference>
<feature type="active site" description="Proton acceptor" evidence="12">
    <location>
        <position position="195"/>
    </location>
</feature>
<dbReference type="HOGENOM" id="CLU_012173_1_0_1"/>
<dbReference type="InterPro" id="IPR000165">
    <property type="entry name" value="Glucoamylase"/>
</dbReference>
<evidence type="ECO:0000256" key="3">
    <source>
        <dbReference type="ARBA" id="ARBA00012593"/>
    </source>
</evidence>
<gene>
    <name evidence="17" type="ORF">M378DRAFT_76066</name>
</gene>
<dbReference type="PROSITE" id="PS51166">
    <property type="entry name" value="CBM20"/>
    <property type="match status" value="1"/>
</dbReference>
<evidence type="ECO:0000313" key="18">
    <source>
        <dbReference type="Proteomes" id="UP000054549"/>
    </source>
</evidence>
<organism evidence="17 18">
    <name type="scientific">Amanita muscaria (strain Koide BX008)</name>
    <dbReference type="NCBI Taxonomy" id="946122"/>
    <lineage>
        <taxon>Eukaryota</taxon>
        <taxon>Fungi</taxon>
        <taxon>Dikarya</taxon>
        <taxon>Basidiomycota</taxon>
        <taxon>Agaricomycotina</taxon>
        <taxon>Agaricomycetes</taxon>
        <taxon>Agaricomycetidae</taxon>
        <taxon>Agaricales</taxon>
        <taxon>Pluteineae</taxon>
        <taxon>Amanitaceae</taxon>
        <taxon>Amanita</taxon>
    </lineage>
</organism>
<proteinExistence type="inferred from homology"/>
<evidence type="ECO:0000259" key="16">
    <source>
        <dbReference type="PROSITE" id="PS51166"/>
    </source>
</evidence>
<protein>
    <recommendedName>
        <fullName evidence="3">glucan 1,4-alpha-glucosidase</fullName>
        <ecNumber evidence="3">3.2.1.3</ecNumber>
    </recommendedName>
    <alternativeName>
        <fullName evidence="11">1,4-alpha-D-glucan glucohydrolase</fullName>
    </alternativeName>
    <alternativeName>
        <fullName evidence="10">Glucan 1,4-alpha-glucosidase</fullName>
    </alternativeName>
</protein>
<dbReference type="InterPro" id="IPR013783">
    <property type="entry name" value="Ig-like_fold"/>
</dbReference>
<dbReference type="GO" id="GO:0000272">
    <property type="term" value="P:polysaccharide catabolic process"/>
    <property type="evidence" value="ECO:0007669"/>
    <property type="project" value="UniProtKB-KW"/>
</dbReference>
<accession>A0A0C2XAN4</accession>
<dbReference type="SUPFAM" id="SSF48208">
    <property type="entry name" value="Six-hairpin glycosidases"/>
    <property type="match status" value="1"/>
</dbReference>
<evidence type="ECO:0000256" key="4">
    <source>
        <dbReference type="ARBA" id="ARBA00022729"/>
    </source>
</evidence>